<organism evidence="8 9">
    <name type="scientific">Myceligenerans crystallogenes</name>
    <dbReference type="NCBI Taxonomy" id="316335"/>
    <lineage>
        <taxon>Bacteria</taxon>
        <taxon>Bacillati</taxon>
        <taxon>Actinomycetota</taxon>
        <taxon>Actinomycetes</taxon>
        <taxon>Micrococcales</taxon>
        <taxon>Promicromonosporaceae</taxon>
        <taxon>Myceligenerans</taxon>
    </lineage>
</organism>
<dbReference type="PANTHER" id="PTHR43248">
    <property type="entry name" value="2-SUCCINYL-6-HYDROXY-2,4-CYCLOHEXADIENE-1-CARBOXYLATE SYNTHASE"/>
    <property type="match status" value="1"/>
</dbReference>
<evidence type="ECO:0000256" key="3">
    <source>
        <dbReference type="ARBA" id="ARBA00022801"/>
    </source>
</evidence>
<dbReference type="InterPro" id="IPR051601">
    <property type="entry name" value="Serine_prot/Carboxylest_S33"/>
</dbReference>
<dbReference type="RefSeq" id="WP_344104439.1">
    <property type="nucleotide sequence ID" value="NZ_BAAANL010000006.1"/>
</dbReference>
<protein>
    <submittedName>
        <fullName evidence="8">Alpha/beta hydrolase</fullName>
    </submittedName>
</protein>
<keyword evidence="2 5" id="KW-0732">Signal</keyword>
<feature type="chain" id="PRO_5045312793" evidence="5">
    <location>
        <begin position="26"/>
        <end position="544"/>
    </location>
</feature>
<dbReference type="InterPro" id="IPR013595">
    <property type="entry name" value="Pept_S33_TAP-like_C"/>
</dbReference>
<reference evidence="9" key="1">
    <citation type="journal article" date="2019" name="Int. J. Syst. Evol. Microbiol.">
        <title>The Global Catalogue of Microorganisms (GCM) 10K type strain sequencing project: providing services to taxonomists for standard genome sequencing and annotation.</title>
        <authorList>
            <consortium name="The Broad Institute Genomics Platform"/>
            <consortium name="The Broad Institute Genome Sequencing Center for Infectious Disease"/>
            <person name="Wu L."/>
            <person name="Ma J."/>
        </authorList>
    </citation>
    <scope>NUCLEOTIDE SEQUENCE [LARGE SCALE GENOMIC DNA]</scope>
    <source>
        <strain evidence="9">JCM 14326</strain>
    </source>
</reference>
<dbReference type="SUPFAM" id="SSF53474">
    <property type="entry name" value="alpha/beta-Hydrolases"/>
    <property type="match status" value="1"/>
</dbReference>
<comment type="caution">
    <text evidence="8">The sequence shown here is derived from an EMBL/GenBank/DDBJ whole genome shotgun (WGS) entry which is preliminary data.</text>
</comment>
<keyword evidence="3 8" id="KW-0378">Hydrolase</keyword>
<dbReference type="GO" id="GO:0016787">
    <property type="term" value="F:hydrolase activity"/>
    <property type="evidence" value="ECO:0007669"/>
    <property type="project" value="UniProtKB-KW"/>
</dbReference>
<evidence type="ECO:0000259" key="6">
    <source>
        <dbReference type="Pfam" id="PF00561"/>
    </source>
</evidence>
<evidence type="ECO:0000256" key="5">
    <source>
        <dbReference type="SAM" id="SignalP"/>
    </source>
</evidence>
<evidence type="ECO:0000259" key="7">
    <source>
        <dbReference type="Pfam" id="PF08386"/>
    </source>
</evidence>
<dbReference type="InterPro" id="IPR006311">
    <property type="entry name" value="TAT_signal"/>
</dbReference>
<keyword evidence="9" id="KW-1185">Reference proteome</keyword>
<accession>A0ABP4ZUC0</accession>
<proteinExistence type="inferred from homology"/>
<dbReference type="PROSITE" id="PS51318">
    <property type="entry name" value="TAT"/>
    <property type="match status" value="1"/>
</dbReference>
<comment type="similarity">
    <text evidence="1">Belongs to the peptidase S33 family.</text>
</comment>
<dbReference type="Pfam" id="PF00561">
    <property type="entry name" value="Abhydrolase_1"/>
    <property type="match status" value="1"/>
</dbReference>
<name>A0ABP4ZUC0_9MICO</name>
<evidence type="ECO:0000313" key="9">
    <source>
        <dbReference type="Proteomes" id="UP001501094"/>
    </source>
</evidence>
<evidence type="ECO:0000256" key="1">
    <source>
        <dbReference type="ARBA" id="ARBA00010088"/>
    </source>
</evidence>
<feature type="domain" description="AB hydrolase-1" evidence="6">
    <location>
        <begin position="115"/>
        <end position="247"/>
    </location>
</feature>
<dbReference type="Pfam" id="PF08386">
    <property type="entry name" value="Abhydrolase_4"/>
    <property type="match status" value="1"/>
</dbReference>
<dbReference type="EMBL" id="BAAANL010000006">
    <property type="protein sequence ID" value="GAA1869452.1"/>
    <property type="molecule type" value="Genomic_DNA"/>
</dbReference>
<evidence type="ECO:0000256" key="4">
    <source>
        <dbReference type="SAM" id="MobiDB-lite"/>
    </source>
</evidence>
<dbReference type="Proteomes" id="UP001501094">
    <property type="component" value="Unassembled WGS sequence"/>
</dbReference>
<feature type="domain" description="Peptidase S33 tripeptidyl aminopeptidase-like C-terminal" evidence="7">
    <location>
        <begin position="419"/>
        <end position="519"/>
    </location>
</feature>
<feature type="signal peptide" evidence="5">
    <location>
        <begin position="1"/>
        <end position="25"/>
    </location>
</feature>
<evidence type="ECO:0000313" key="8">
    <source>
        <dbReference type="EMBL" id="GAA1869452.1"/>
    </source>
</evidence>
<dbReference type="InterPro" id="IPR029058">
    <property type="entry name" value="AB_hydrolase_fold"/>
</dbReference>
<feature type="region of interest" description="Disordered" evidence="4">
    <location>
        <begin position="524"/>
        <end position="544"/>
    </location>
</feature>
<evidence type="ECO:0000256" key="2">
    <source>
        <dbReference type="ARBA" id="ARBA00022729"/>
    </source>
</evidence>
<dbReference type="PANTHER" id="PTHR43248:SF29">
    <property type="entry name" value="TRIPEPTIDYL AMINOPEPTIDASE"/>
    <property type="match status" value="1"/>
</dbReference>
<gene>
    <name evidence="8" type="ORF">GCM10009751_30320</name>
</gene>
<dbReference type="InterPro" id="IPR000073">
    <property type="entry name" value="AB_hydrolase_1"/>
</dbReference>
<dbReference type="Gene3D" id="3.40.50.1820">
    <property type="entry name" value="alpha/beta hydrolase"/>
    <property type="match status" value="1"/>
</dbReference>
<sequence>MTTRRTAALVAALALMTTAAAPAMAEPAAPGADAARAPAVAAPELDWRDCPDGADAFDCTSVELPSDYDRPHGPTTTVAVTRLPATGPGERLGSVFVNFGGPGGEGVSTLHAIGHELFEPSVREKFDIVAFDPRGVGASDPATCYPDQESEDEALAGMLALPHDRRQERRFLAEAAQVGLACATMSPDRFGTASSANVARDMDLLRQAVGDEKLTYVGYSYGTILGATYGMLFPGNVRAMVLDGPLDPRQWSGVGSRELLGTRLLQARGGHEAFAELWRLCEQAGPAECSTAGLGDAATVAEQVLTEIRRTPAEVPMPDGGTITYTYDMLLLETFFSLYTVAGYEPVADVYTYFAGLLGIGPATRSRTAAPDVPEFRLGREDYPSVGTALGTLCADVEVPRNPLTYPRQVRELNERYPHFGLLRGWVGVHCAFLPVEDEDAYQGPWIQSAHVPVLVIGTRFDPATHYDHTAPYASLWPDARTLTIEGYGHTSQNAASPCAHAAIADYLLTLAAQDGTVCEGAKPFTPADPRATNELRPELPAPF</sequence>